<keyword evidence="1" id="KW-0472">Membrane</keyword>
<evidence type="ECO:0000313" key="3">
    <source>
        <dbReference type="EMBL" id="OAB48540.1"/>
    </source>
</evidence>
<dbReference type="InterPro" id="IPR011105">
    <property type="entry name" value="Cell_wall_hydrolase_SleB"/>
</dbReference>
<dbReference type="InterPro" id="IPR042047">
    <property type="entry name" value="SleB_dom1"/>
</dbReference>
<evidence type="ECO:0000313" key="4">
    <source>
        <dbReference type="Proteomes" id="UP000077355"/>
    </source>
</evidence>
<dbReference type="OrthoDB" id="9785345at2"/>
<feature type="domain" description="Cell wall hydrolase SleB" evidence="2">
    <location>
        <begin position="160"/>
        <end position="261"/>
    </location>
</feature>
<keyword evidence="1" id="KW-1133">Transmembrane helix</keyword>
<proteinExistence type="predicted"/>
<evidence type="ECO:0000259" key="2">
    <source>
        <dbReference type="Pfam" id="PF07486"/>
    </source>
</evidence>
<comment type="caution">
    <text evidence="3">The sequence shown here is derived from an EMBL/GenBank/DDBJ whole genome shotgun (WGS) entry which is preliminary data.</text>
</comment>
<protein>
    <recommendedName>
        <fullName evidence="2">Cell wall hydrolase SleB domain-containing protein</fullName>
    </recommendedName>
</protein>
<reference evidence="3 4" key="1">
    <citation type="submission" date="2016-03" db="EMBL/GenBank/DDBJ databases">
        <title>Draft genome sequence of Paenibacillus antarcticus CECT 5836.</title>
        <authorList>
            <person name="Shin S.-K."/>
            <person name="Yi H."/>
        </authorList>
    </citation>
    <scope>NUCLEOTIDE SEQUENCE [LARGE SCALE GENOMIC DNA]</scope>
    <source>
        <strain evidence="3 4">CECT 5836</strain>
    </source>
</reference>
<dbReference type="AlphaFoldDB" id="A0A162QH80"/>
<dbReference type="RefSeq" id="WP_068646227.1">
    <property type="nucleotide sequence ID" value="NZ_CP043611.1"/>
</dbReference>
<dbReference type="Pfam" id="PF07486">
    <property type="entry name" value="Hydrolase_2"/>
    <property type="match status" value="1"/>
</dbReference>
<accession>A0A162QH80</accession>
<feature type="transmembrane region" description="Helical" evidence="1">
    <location>
        <begin position="9"/>
        <end position="30"/>
    </location>
</feature>
<sequence>MNLIRQNRWVALLIGVILVCFSAICLLLQIEEKQDIGKLYKPVVIKGTDIHRSNPLLMSVIENQESFHVLKDNQQLFMKQKEVATTSGKSTDSKKLTTEKVEQVNKSTEVNSRLNPPKALFFTRTQTLSQNEKDLSTWQYAVTDKELLLLRKIVMAEAEGEPYQGKVAVANVVLNRLRSANFPNTIYKVIYQKYQFSPVANGRFDRVQPNEDTIHAVNEALNGLKEVSDDTYYFLSLKLADDLTVHNTRTFSKRIGNHSFYK</sequence>
<dbReference type="GO" id="GO:0016787">
    <property type="term" value="F:hydrolase activity"/>
    <property type="evidence" value="ECO:0007669"/>
    <property type="project" value="InterPro"/>
</dbReference>
<dbReference type="EMBL" id="LVJI01000001">
    <property type="protein sequence ID" value="OAB48540.1"/>
    <property type="molecule type" value="Genomic_DNA"/>
</dbReference>
<keyword evidence="4" id="KW-1185">Reference proteome</keyword>
<evidence type="ECO:0000256" key="1">
    <source>
        <dbReference type="SAM" id="Phobius"/>
    </source>
</evidence>
<organism evidence="3 4">
    <name type="scientific">Paenibacillus antarcticus</name>
    <dbReference type="NCBI Taxonomy" id="253703"/>
    <lineage>
        <taxon>Bacteria</taxon>
        <taxon>Bacillati</taxon>
        <taxon>Bacillota</taxon>
        <taxon>Bacilli</taxon>
        <taxon>Bacillales</taxon>
        <taxon>Paenibacillaceae</taxon>
        <taxon>Paenibacillus</taxon>
    </lineage>
</organism>
<gene>
    <name evidence="3" type="ORF">PBAT_02595</name>
</gene>
<keyword evidence="1" id="KW-0812">Transmembrane</keyword>
<name>A0A162QH80_9BACL</name>
<dbReference type="Proteomes" id="UP000077355">
    <property type="component" value="Unassembled WGS sequence"/>
</dbReference>
<dbReference type="Gene3D" id="1.10.10.2520">
    <property type="entry name" value="Cell wall hydrolase SleB, domain 1"/>
    <property type="match status" value="1"/>
</dbReference>